<dbReference type="AlphaFoldDB" id="A0A1D9G5W3"/>
<dbReference type="InterPro" id="IPR011856">
    <property type="entry name" value="tRNA_endonuc-like_dom_sf"/>
</dbReference>
<sequence length="138" mass="16079">MPAKDIFHDTVKNALIKEGWIITDDPLYLDYGGVDMYVDLGAEKLIAAQKDQQKIAVEIKSFNRPSLISEFHNALGQFLNYRLVLETIEPERKIYLAISEDVYEAFFTLVFTQKAVDKYQIKIIIYDTKKEVIKQWKN</sequence>
<dbReference type="InterPro" id="IPR014919">
    <property type="entry name" value="XisH"/>
</dbReference>
<evidence type="ECO:0000313" key="2">
    <source>
        <dbReference type="Proteomes" id="UP000176944"/>
    </source>
</evidence>
<organism evidence="1 2">
    <name type="scientific">Moorena producens (strain JHB)</name>
    <dbReference type="NCBI Taxonomy" id="1454205"/>
    <lineage>
        <taxon>Bacteria</taxon>
        <taxon>Bacillati</taxon>
        <taxon>Cyanobacteriota</taxon>
        <taxon>Cyanophyceae</taxon>
        <taxon>Coleofasciculales</taxon>
        <taxon>Coleofasciculaceae</taxon>
        <taxon>Moorena</taxon>
    </lineage>
</organism>
<protein>
    <submittedName>
        <fullName evidence="1">XisH family protein</fullName>
    </submittedName>
</protein>
<reference evidence="2" key="1">
    <citation type="submission" date="2016-10" db="EMBL/GenBank/DDBJ databases">
        <title>Comparative genomics uncovers the prolific and rare metabolic potential of the cyanobacterial genus Moorea.</title>
        <authorList>
            <person name="Leao T."/>
            <person name="Castelao G."/>
            <person name="Korobeynikov A."/>
            <person name="Monroe E.A."/>
            <person name="Podell S."/>
            <person name="Glukhov E."/>
            <person name="Allen E."/>
            <person name="Gerwick W.H."/>
            <person name="Gerwick L."/>
        </authorList>
    </citation>
    <scope>NUCLEOTIDE SEQUENCE [LARGE SCALE GENOMIC DNA]</scope>
    <source>
        <strain evidence="2">JHB</strain>
    </source>
</reference>
<evidence type="ECO:0000313" key="1">
    <source>
        <dbReference type="EMBL" id="AOY83039.1"/>
    </source>
</evidence>
<dbReference type="CDD" id="cd22366">
    <property type="entry name" value="XisH-like"/>
    <property type="match status" value="1"/>
</dbReference>
<dbReference type="Gene3D" id="3.40.1350.10">
    <property type="match status" value="1"/>
</dbReference>
<proteinExistence type="predicted"/>
<dbReference type="InterPro" id="IPR011335">
    <property type="entry name" value="Restrct_endonuc-II-like"/>
</dbReference>
<dbReference type="Pfam" id="PF08814">
    <property type="entry name" value="XisH"/>
    <property type="match status" value="1"/>
</dbReference>
<gene>
    <name evidence="1" type="ORF">BJP36_27110</name>
</gene>
<dbReference type="SUPFAM" id="SSF52980">
    <property type="entry name" value="Restriction endonuclease-like"/>
    <property type="match status" value="1"/>
</dbReference>
<dbReference type="GO" id="GO:0003676">
    <property type="term" value="F:nucleic acid binding"/>
    <property type="evidence" value="ECO:0007669"/>
    <property type="project" value="InterPro"/>
</dbReference>
<dbReference type="Proteomes" id="UP000176944">
    <property type="component" value="Chromosome"/>
</dbReference>
<dbReference type="EMBL" id="CP017708">
    <property type="protein sequence ID" value="AOY83039.1"/>
    <property type="molecule type" value="Genomic_DNA"/>
</dbReference>
<accession>A0A1D9G5W3</accession>
<name>A0A1D9G5W3_MOOP1</name>